<sequence>MGAVADEALELGSAHPESRRRGPRARPRPPRSRRSRSRGAWLRPPREPPPPIAWSPPWEPPPLTWSAALPARDPPPPRLWSVALPAPGAATVGAPVNRIGSEEEERRGQCGHFRLSFF</sequence>
<reference evidence="2" key="2">
    <citation type="submission" date="2021-12" db="EMBL/GenBank/DDBJ databases">
        <title>Resequencing data analysis of finger millet.</title>
        <authorList>
            <person name="Hatakeyama M."/>
            <person name="Aluri S."/>
            <person name="Balachadran M.T."/>
            <person name="Sivarajan S.R."/>
            <person name="Poveda L."/>
            <person name="Shimizu-Inatsugi R."/>
            <person name="Schlapbach R."/>
            <person name="Sreeman S.M."/>
            <person name="Shimizu K.K."/>
        </authorList>
    </citation>
    <scope>NUCLEOTIDE SEQUENCE</scope>
</reference>
<proteinExistence type="predicted"/>
<feature type="region of interest" description="Disordered" evidence="1">
    <location>
        <begin position="1"/>
        <end position="70"/>
    </location>
</feature>
<gene>
    <name evidence="2" type="primary">gb00806</name>
    <name evidence="2" type="ORF">PR202_gb00806</name>
</gene>
<feature type="compositionally biased region" description="Basic residues" evidence="1">
    <location>
        <begin position="21"/>
        <end position="37"/>
    </location>
</feature>
<reference evidence="2" key="1">
    <citation type="journal article" date="2018" name="DNA Res.">
        <title>Multiple hybrid de novo genome assembly of finger millet, an orphan allotetraploid crop.</title>
        <authorList>
            <person name="Hatakeyama M."/>
            <person name="Aluri S."/>
            <person name="Balachadran M.T."/>
            <person name="Sivarajan S.R."/>
            <person name="Patrignani A."/>
            <person name="Gruter S."/>
            <person name="Poveda L."/>
            <person name="Shimizu-Inatsugi R."/>
            <person name="Baeten J."/>
            <person name="Francoijs K.J."/>
            <person name="Nataraja K.N."/>
            <person name="Reddy Y.A.N."/>
            <person name="Phadnis S."/>
            <person name="Ravikumar R.L."/>
            <person name="Schlapbach R."/>
            <person name="Sreeman S.M."/>
            <person name="Shimizu K.K."/>
        </authorList>
    </citation>
    <scope>NUCLEOTIDE SEQUENCE</scope>
</reference>
<accession>A0AAV5DV21</accession>
<dbReference type="EMBL" id="BQKI01000071">
    <property type="protein sequence ID" value="GJN14031.1"/>
    <property type="molecule type" value="Genomic_DNA"/>
</dbReference>
<evidence type="ECO:0000256" key="1">
    <source>
        <dbReference type="SAM" id="MobiDB-lite"/>
    </source>
</evidence>
<evidence type="ECO:0000313" key="3">
    <source>
        <dbReference type="Proteomes" id="UP001054889"/>
    </source>
</evidence>
<feature type="compositionally biased region" description="Pro residues" evidence="1">
    <location>
        <begin position="47"/>
        <end position="63"/>
    </location>
</feature>
<evidence type="ECO:0000313" key="2">
    <source>
        <dbReference type="EMBL" id="GJN14031.1"/>
    </source>
</evidence>
<keyword evidence="3" id="KW-1185">Reference proteome</keyword>
<name>A0AAV5DV21_ELECO</name>
<dbReference type="Proteomes" id="UP001054889">
    <property type="component" value="Unassembled WGS sequence"/>
</dbReference>
<organism evidence="2 3">
    <name type="scientific">Eleusine coracana subsp. coracana</name>
    <dbReference type="NCBI Taxonomy" id="191504"/>
    <lineage>
        <taxon>Eukaryota</taxon>
        <taxon>Viridiplantae</taxon>
        <taxon>Streptophyta</taxon>
        <taxon>Embryophyta</taxon>
        <taxon>Tracheophyta</taxon>
        <taxon>Spermatophyta</taxon>
        <taxon>Magnoliopsida</taxon>
        <taxon>Liliopsida</taxon>
        <taxon>Poales</taxon>
        <taxon>Poaceae</taxon>
        <taxon>PACMAD clade</taxon>
        <taxon>Chloridoideae</taxon>
        <taxon>Cynodonteae</taxon>
        <taxon>Eleusininae</taxon>
        <taxon>Eleusine</taxon>
    </lineage>
</organism>
<dbReference type="AlphaFoldDB" id="A0AAV5DV21"/>
<comment type="caution">
    <text evidence="2">The sequence shown here is derived from an EMBL/GenBank/DDBJ whole genome shotgun (WGS) entry which is preliminary data.</text>
</comment>
<protein>
    <submittedName>
        <fullName evidence="2">Uncharacterized protein</fullName>
    </submittedName>
</protein>